<dbReference type="EMBL" id="PDSH01000005">
    <property type="protein sequence ID" value="PIE25424.1"/>
    <property type="molecule type" value="Genomic_DNA"/>
</dbReference>
<accession>A0A2G6JPT3</accession>
<dbReference type="Proteomes" id="UP000243469">
    <property type="component" value="Unassembled WGS sequence"/>
</dbReference>
<reference evidence="2 3" key="1">
    <citation type="submission" date="2017-10" db="EMBL/GenBank/DDBJ databases">
        <title>Novel microbial diversity and functional potential in the marine mammal oral microbiome.</title>
        <authorList>
            <person name="Dudek N.K."/>
            <person name="Sun C.L."/>
            <person name="Burstein D."/>
            <person name="Kantor R.S."/>
            <person name="Aliaga Goltsman D.S."/>
            <person name="Bik E.M."/>
            <person name="Thomas B.C."/>
            <person name="Banfield J.F."/>
            <person name="Relman D.A."/>
        </authorList>
    </citation>
    <scope>NUCLEOTIDE SEQUENCE [LARGE SCALE GENOMIC DNA]</scope>
    <source>
        <strain evidence="2">DOLJORAL78_47_21</strain>
    </source>
</reference>
<feature type="coiled-coil region" evidence="1">
    <location>
        <begin position="30"/>
        <end position="61"/>
    </location>
</feature>
<gene>
    <name evidence="2" type="ORF">CSA60_00520</name>
</gene>
<dbReference type="AlphaFoldDB" id="A0A2G6JPT3"/>
<comment type="caution">
    <text evidence="2">The sequence shown here is derived from an EMBL/GenBank/DDBJ whole genome shotgun (WGS) entry which is preliminary data.</text>
</comment>
<protein>
    <submittedName>
        <fullName evidence="2">Uncharacterized protein</fullName>
    </submittedName>
</protein>
<evidence type="ECO:0000313" key="2">
    <source>
        <dbReference type="EMBL" id="PIE25424.1"/>
    </source>
</evidence>
<proteinExistence type="predicted"/>
<evidence type="ECO:0000256" key="1">
    <source>
        <dbReference type="SAM" id="Coils"/>
    </source>
</evidence>
<keyword evidence="1" id="KW-0175">Coiled coil</keyword>
<name>A0A2G6JPT3_NEPCE</name>
<organism evidence="2 3">
    <name type="scientific">Neptuniibacter caesariensis</name>
    <dbReference type="NCBI Taxonomy" id="207954"/>
    <lineage>
        <taxon>Bacteria</taxon>
        <taxon>Pseudomonadati</taxon>
        <taxon>Pseudomonadota</taxon>
        <taxon>Gammaproteobacteria</taxon>
        <taxon>Oceanospirillales</taxon>
        <taxon>Oceanospirillaceae</taxon>
        <taxon>Neptuniibacter</taxon>
    </lineage>
</organism>
<evidence type="ECO:0000313" key="3">
    <source>
        <dbReference type="Proteomes" id="UP000243469"/>
    </source>
</evidence>
<sequence>MTSENSKKSMPKKAAKVMHKMVKKIHLQPKEEVEALVAQTEATLNALIAELKRRNEDEQHQSIENLDDHLKEADTSFKRLRHFITMALDQINK</sequence>